<gene>
    <name evidence="1" type="ORF">DPEC_G00218560</name>
</gene>
<dbReference type="Proteomes" id="UP001157502">
    <property type="component" value="Chromosome 18"/>
</dbReference>
<organism evidence="1 2">
    <name type="scientific">Dallia pectoralis</name>
    <name type="common">Alaska blackfish</name>
    <dbReference type="NCBI Taxonomy" id="75939"/>
    <lineage>
        <taxon>Eukaryota</taxon>
        <taxon>Metazoa</taxon>
        <taxon>Chordata</taxon>
        <taxon>Craniata</taxon>
        <taxon>Vertebrata</taxon>
        <taxon>Euteleostomi</taxon>
        <taxon>Actinopterygii</taxon>
        <taxon>Neopterygii</taxon>
        <taxon>Teleostei</taxon>
        <taxon>Protacanthopterygii</taxon>
        <taxon>Esociformes</taxon>
        <taxon>Umbridae</taxon>
        <taxon>Dallia</taxon>
    </lineage>
</organism>
<reference evidence="1" key="1">
    <citation type="submission" date="2021-05" db="EMBL/GenBank/DDBJ databases">
        <authorList>
            <person name="Pan Q."/>
            <person name="Jouanno E."/>
            <person name="Zahm M."/>
            <person name="Klopp C."/>
            <person name="Cabau C."/>
            <person name="Louis A."/>
            <person name="Berthelot C."/>
            <person name="Parey E."/>
            <person name="Roest Crollius H."/>
            <person name="Montfort J."/>
            <person name="Robinson-Rechavi M."/>
            <person name="Bouchez O."/>
            <person name="Lampietro C."/>
            <person name="Lopez Roques C."/>
            <person name="Donnadieu C."/>
            <person name="Postlethwait J."/>
            <person name="Bobe J."/>
            <person name="Dillon D."/>
            <person name="Chandos A."/>
            <person name="von Hippel F."/>
            <person name="Guiguen Y."/>
        </authorList>
    </citation>
    <scope>NUCLEOTIDE SEQUENCE</scope>
    <source>
        <strain evidence="1">YG-Jan2019</strain>
    </source>
</reference>
<keyword evidence="2" id="KW-1185">Reference proteome</keyword>
<sequence length="137" mass="15990">MSCLVCLASYCETHLLPHYEVAPLKKHKLIKATTQLQEKICCHHDKLLEVFCRTDQQCICYQCVMDEHKGHDTVSAAAERTEIQKQQGFSQQKVQQKVSEIEKKLNDLQQAVHFIKVSFVVKRRHIFSHLLQSERSR</sequence>
<name>A0ACC2G337_DALPE</name>
<evidence type="ECO:0000313" key="2">
    <source>
        <dbReference type="Proteomes" id="UP001157502"/>
    </source>
</evidence>
<accession>A0ACC2G337</accession>
<dbReference type="EMBL" id="CM055745">
    <property type="protein sequence ID" value="KAJ7998054.1"/>
    <property type="molecule type" value="Genomic_DNA"/>
</dbReference>
<proteinExistence type="predicted"/>
<evidence type="ECO:0000313" key="1">
    <source>
        <dbReference type="EMBL" id="KAJ7998054.1"/>
    </source>
</evidence>
<comment type="caution">
    <text evidence="1">The sequence shown here is derived from an EMBL/GenBank/DDBJ whole genome shotgun (WGS) entry which is preliminary data.</text>
</comment>
<protein>
    <submittedName>
        <fullName evidence="1">Uncharacterized protein</fullName>
    </submittedName>
</protein>